<dbReference type="EMBL" id="CAJVRM010000133">
    <property type="protein sequence ID" value="CAG8975359.1"/>
    <property type="molecule type" value="Genomic_DNA"/>
</dbReference>
<feature type="compositionally biased region" description="Polar residues" evidence="1">
    <location>
        <begin position="215"/>
        <end position="225"/>
    </location>
</feature>
<feature type="compositionally biased region" description="Basic and acidic residues" evidence="1">
    <location>
        <begin position="150"/>
        <end position="159"/>
    </location>
</feature>
<feature type="compositionally biased region" description="Polar residues" evidence="1">
    <location>
        <begin position="100"/>
        <end position="122"/>
    </location>
</feature>
<dbReference type="OrthoDB" id="10284733at2759"/>
<dbReference type="Proteomes" id="UP000701801">
    <property type="component" value="Unassembled WGS sequence"/>
</dbReference>
<dbReference type="AlphaFoldDB" id="A0A9N9Q4Z4"/>
<name>A0A9N9Q4Z4_9HELO</name>
<feature type="compositionally biased region" description="Polar residues" evidence="1">
    <location>
        <begin position="160"/>
        <end position="169"/>
    </location>
</feature>
<comment type="caution">
    <text evidence="2">The sequence shown here is derived from an EMBL/GenBank/DDBJ whole genome shotgun (WGS) entry which is preliminary data.</text>
</comment>
<feature type="compositionally biased region" description="Basic and acidic residues" evidence="1">
    <location>
        <begin position="187"/>
        <end position="198"/>
    </location>
</feature>
<evidence type="ECO:0000313" key="3">
    <source>
        <dbReference type="Proteomes" id="UP000701801"/>
    </source>
</evidence>
<accession>A0A9N9Q4Z4</accession>
<protein>
    <submittedName>
        <fullName evidence="2">Uncharacterized protein</fullName>
    </submittedName>
</protein>
<evidence type="ECO:0000313" key="2">
    <source>
        <dbReference type="EMBL" id="CAG8975359.1"/>
    </source>
</evidence>
<feature type="compositionally biased region" description="Polar residues" evidence="1">
    <location>
        <begin position="129"/>
        <end position="143"/>
    </location>
</feature>
<reference evidence="2" key="1">
    <citation type="submission" date="2021-07" db="EMBL/GenBank/DDBJ databases">
        <authorList>
            <person name="Durling M."/>
        </authorList>
    </citation>
    <scope>NUCLEOTIDE SEQUENCE</scope>
</reference>
<gene>
    <name evidence="2" type="ORF">HYALB_00005689</name>
</gene>
<proteinExistence type="predicted"/>
<feature type="compositionally biased region" description="Polar residues" evidence="1">
    <location>
        <begin position="71"/>
        <end position="91"/>
    </location>
</feature>
<sequence>MTLPKGSSEKDDGNKNKNSNTDDTSPPPGTRSDQCDASRDGLPIRIKAKGSASQMGSLRETMVQSVRGETAPNTSGYGDTLLSANERSLYTSPELPGSPLYSTTKLPNSSSVSGGLDGTSQLPEDENSPIPTQAASTGTSHEVTPSPLDHLGDDSKLSRNEASSPSPTYAISHDMSHAESQASFGRVSDDTEAAKSDEPSPNPVSGASSDLPHSISPNSFSTGRPNTAPYPPPHNARQIPQTPEECIEWLLKWAMDEGMEGTMTTAIGPELACHLITFNLEAAQSEDLSPAVASFGSTPSLSSSLTDMRSEAWHQIFAKRVRDWLKTPGQAKMKEEREKLIDQKLKEVSIDGEKIDENWSFDQKVGHLAGRQNMRLLEASFTIDGDPPDNIYTPMPMQSQVSKHGEFQVHLRYVVDGDAQNTHVQVLYFDFHTPFYEFAKSLQEHTAHCVIPPLDSLNVFMKEIFVKKRELEGEHESATGTSDQTPRPATQPSFRIMRTEEEGGLKYTYYQGYMGPREPPNDRERGYTMADGSWKCERALLAQAKNTIPTRALEWTKQIANEEDYTAMIRELYDTNKAARDAADPPQSMLRPRGFFQEDDDPDTTYVLCIMHLMDYAEFLKYEKRKEIEKKADEKSCAEWTKNTPDIKPLQRWSEWVDECNAKGVDPYANVFGNNKSR</sequence>
<feature type="region of interest" description="Disordered" evidence="1">
    <location>
        <begin position="1"/>
        <end position="240"/>
    </location>
</feature>
<keyword evidence="3" id="KW-1185">Reference proteome</keyword>
<evidence type="ECO:0000256" key="1">
    <source>
        <dbReference type="SAM" id="MobiDB-lite"/>
    </source>
</evidence>
<organism evidence="2 3">
    <name type="scientific">Hymenoscyphus albidus</name>
    <dbReference type="NCBI Taxonomy" id="595503"/>
    <lineage>
        <taxon>Eukaryota</taxon>
        <taxon>Fungi</taxon>
        <taxon>Dikarya</taxon>
        <taxon>Ascomycota</taxon>
        <taxon>Pezizomycotina</taxon>
        <taxon>Leotiomycetes</taxon>
        <taxon>Helotiales</taxon>
        <taxon>Helotiaceae</taxon>
        <taxon>Hymenoscyphus</taxon>
    </lineage>
</organism>